<keyword evidence="2" id="KW-1133">Transmembrane helix</keyword>
<evidence type="ECO:0000313" key="3">
    <source>
        <dbReference type="EMBL" id="PHJ16474.1"/>
    </source>
</evidence>
<organism evidence="3 4">
    <name type="scientific">Cystoisospora suis</name>
    <dbReference type="NCBI Taxonomy" id="483139"/>
    <lineage>
        <taxon>Eukaryota</taxon>
        <taxon>Sar</taxon>
        <taxon>Alveolata</taxon>
        <taxon>Apicomplexa</taxon>
        <taxon>Conoidasida</taxon>
        <taxon>Coccidia</taxon>
        <taxon>Eucoccidiorida</taxon>
        <taxon>Eimeriorina</taxon>
        <taxon>Sarcocystidae</taxon>
        <taxon>Cystoisospora</taxon>
    </lineage>
</organism>
<dbReference type="EMBL" id="MIGC01005888">
    <property type="protein sequence ID" value="PHJ16474.1"/>
    <property type="molecule type" value="Genomic_DNA"/>
</dbReference>
<evidence type="ECO:0000313" key="4">
    <source>
        <dbReference type="Proteomes" id="UP000221165"/>
    </source>
</evidence>
<comment type="caution">
    <text evidence="3">The sequence shown here is derived from an EMBL/GenBank/DDBJ whole genome shotgun (WGS) entry which is preliminary data.</text>
</comment>
<name>A0A2C6KJ86_9APIC</name>
<feature type="region of interest" description="Disordered" evidence="1">
    <location>
        <begin position="65"/>
        <end position="87"/>
    </location>
</feature>
<dbReference type="AlphaFoldDB" id="A0A2C6KJ86"/>
<dbReference type="Proteomes" id="UP000221165">
    <property type="component" value="Unassembled WGS sequence"/>
</dbReference>
<protein>
    <recommendedName>
        <fullName evidence="5">Transmembrane protein</fullName>
    </recommendedName>
</protein>
<gene>
    <name evidence="3" type="ORF">CSUI_009709</name>
</gene>
<evidence type="ECO:0000256" key="2">
    <source>
        <dbReference type="SAM" id="Phobius"/>
    </source>
</evidence>
<reference evidence="3 4" key="1">
    <citation type="journal article" date="2017" name="Int. J. Parasitol.">
        <title>The genome of the protozoan parasite Cystoisospora suis and a reverse vaccinology approach to identify vaccine candidates.</title>
        <authorList>
            <person name="Palmieri N."/>
            <person name="Shrestha A."/>
            <person name="Ruttkowski B."/>
            <person name="Beck T."/>
            <person name="Vogl C."/>
            <person name="Tomley F."/>
            <person name="Blake D.P."/>
            <person name="Joachim A."/>
        </authorList>
    </citation>
    <scope>NUCLEOTIDE SEQUENCE [LARGE SCALE GENOMIC DNA]</scope>
    <source>
        <strain evidence="3 4">Wien I</strain>
    </source>
</reference>
<proteinExistence type="predicted"/>
<evidence type="ECO:0000256" key="1">
    <source>
        <dbReference type="SAM" id="MobiDB-lite"/>
    </source>
</evidence>
<accession>A0A2C6KJ86</accession>
<keyword evidence="2" id="KW-0472">Membrane</keyword>
<dbReference type="GeneID" id="94433031"/>
<keyword evidence="4" id="KW-1185">Reference proteome</keyword>
<feature type="transmembrane region" description="Helical" evidence="2">
    <location>
        <begin position="147"/>
        <end position="168"/>
    </location>
</feature>
<dbReference type="VEuPathDB" id="ToxoDB:CSUI_009709"/>
<dbReference type="RefSeq" id="XP_067918203.1">
    <property type="nucleotide sequence ID" value="XM_068069820.1"/>
</dbReference>
<evidence type="ECO:0008006" key="5">
    <source>
        <dbReference type="Google" id="ProtNLM"/>
    </source>
</evidence>
<keyword evidence="2" id="KW-0812">Transmembrane</keyword>
<sequence>MAFRFVICLGASRLYRVSRQGLSSGTASRWLADDEALVVTSPVPSDLVEGIDVLGTACPGSFDNPVFDPHNERPRSGPAGSRVPGSSWDDSDVMYRVKAPGARQILRAYLRDPAVQLGLLVLALGAGCLTFYGVGYGPASGGAPFKVVARVLGGLTFLAVIPFLYTLWRWFGDKKYQAGPTNVRL</sequence>
<feature type="transmembrane region" description="Helical" evidence="2">
    <location>
        <begin position="114"/>
        <end position="135"/>
    </location>
</feature>